<evidence type="ECO:0000313" key="4">
    <source>
        <dbReference type="Proteomes" id="UP000694394"/>
    </source>
</evidence>
<dbReference type="Pfam" id="PF15307">
    <property type="entry name" value="SPACA7"/>
    <property type="match status" value="1"/>
</dbReference>
<feature type="chain" id="PRO_5034206399" evidence="2">
    <location>
        <begin position="25"/>
        <end position="180"/>
    </location>
</feature>
<gene>
    <name evidence="3" type="primary">SPACA7</name>
</gene>
<feature type="signal peptide" evidence="2">
    <location>
        <begin position="1"/>
        <end position="24"/>
    </location>
</feature>
<dbReference type="Proteomes" id="UP000694394">
    <property type="component" value="Chromosome 13"/>
</dbReference>
<feature type="compositionally biased region" description="Polar residues" evidence="1">
    <location>
        <begin position="132"/>
        <end position="151"/>
    </location>
</feature>
<reference evidence="3" key="1">
    <citation type="submission" date="2016-12" db="EMBL/GenBank/DDBJ databases">
        <title>Mouse lemur reference genome and diversity panel.</title>
        <authorList>
            <person name="Harris R."/>
            <person name="Larsen P."/>
            <person name="Liu Y."/>
            <person name="Hughes D.S."/>
            <person name="Murali S."/>
            <person name="Raveendran M."/>
            <person name="Korchina V."/>
            <person name="Wang M."/>
            <person name="Jhangiani S."/>
            <person name="Bandaranaike D."/>
            <person name="Bellair M."/>
            <person name="Blankenburg K."/>
            <person name="Chao H."/>
            <person name="Dahdouli M."/>
            <person name="Dinh H."/>
            <person name="Doddapaneni H."/>
            <person name="English A."/>
            <person name="Firestine M."/>
            <person name="Gnanaolivu R."/>
            <person name="Gross S."/>
            <person name="Hernandez B."/>
            <person name="Javaid M."/>
            <person name="Jayaseelan J."/>
            <person name="Jones J."/>
            <person name="Khan Z."/>
            <person name="Kovar C."/>
            <person name="Kurapati P."/>
            <person name="Le B."/>
            <person name="Lee S."/>
            <person name="Li M."/>
            <person name="Mathew T."/>
            <person name="Narasimhan A."/>
            <person name="Ngo D."/>
            <person name="Nguyen L."/>
            <person name="Okwuonu G."/>
            <person name="Ongeri F."/>
            <person name="Osuji N."/>
            <person name="Pu L.-L."/>
            <person name="Puazo M."/>
            <person name="Quiroz J."/>
            <person name="Raj R."/>
            <person name="Rajbhandari K."/>
            <person name="Reid J.G."/>
            <person name="Santibanez J."/>
            <person name="Sexton D."/>
            <person name="Skinner E."/>
            <person name="Vee V."/>
            <person name="Weissenberger G."/>
            <person name="Wu Y."/>
            <person name="Xin Y."/>
            <person name="Han Y."/>
            <person name="Campbell C."/>
            <person name="Brown A."/>
            <person name="Sullivan B."/>
            <person name="Shelton J."/>
            <person name="Brown S."/>
            <person name="Dudchenko O."/>
            <person name="Machol I."/>
            <person name="Durand N."/>
            <person name="Shamim M."/>
            <person name="Lieberman A."/>
            <person name="Muzny D.M."/>
            <person name="Richards S."/>
            <person name="Yoder A."/>
            <person name="Worley K.C."/>
            <person name="Rogers J."/>
            <person name="Gibbs R.A."/>
        </authorList>
    </citation>
    <scope>NUCLEOTIDE SEQUENCE [LARGE SCALE GENOMIC DNA]</scope>
</reference>
<dbReference type="GO" id="GO:0001669">
    <property type="term" value="C:acrosomal vesicle"/>
    <property type="evidence" value="ECO:0007669"/>
    <property type="project" value="Ensembl"/>
</dbReference>
<dbReference type="Ensembl" id="ENSMICT00000067862.1">
    <property type="protein sequence ID" value="ENSMICP00000049286.1"/>
    <property type="gene ID" value="ENSMICG00000047839.1"/>
</dbReference>
<keyword evidence="2" id="KW-0732">Signal</keyword>
<reference evidence="3" key="2">
    <citation type="submission" date="2025-08" db="UniProtKB">
        <authorList>
            <consortium name="Ensembl"/>
        </authorList>
    </citation>
    <scope>IDENTIFICATION</scope>
</reference>
<dbReference type="EMBL" id="ABDC03017179">
    <property type="status" value="NOT_ANNOTATED_CDS"/>
    <property type="molecule type" value="Genomic_DNA"/>
</dbReference>
<feature type="region of interest" description="Disordered" evidence="1">
    <location>
        <begin position="122"/>
        <end position="158"/>
    </location>
</feature>
<keyword evidence="4" id="KW-1185">Reference proteome</keyword>
<evidence type="ECO:0000256" key="1">
    <source>
        <dbReference type="SAM" id="MobiDB-lite"/>
    </source>
</evidence>
<dbReference type="AlphaFoldDB" id="A0A8C5YCB2"/>
<sequence length="180" mass="19722">MAANRSAGTLCFVLLLCCWHEAELQPVNMTSGPTTEMSPSSKNQDIPSIFDEILVQEILEPNKSTLVETPSMESALTTNAGTDENYQAGSSDNYHELLENLHLSSGNEDKVSNKEASAENLHITNSEKDQDSQLSSGLERTTSSKGKNSGADQYKRLSVLDKILQNMRRSTGNRARRSQG</sequence>
<reference evidence="3" key="3">
    <citation type="submission" date="2025-09" db="UniProtKB">
        <authorList>
            <consortium name="Ensembl"/>
        </authorList>
    </citation>
    <scope>IDENTIFICATION</scope>
</reference>
<accession>A0A8C5YCB2</accession>
<proteinExistence type="predicted"/>
<protein>
    <submittedName>
        <fullName evidence="3">Sperm acrosome associated 7</fullName>
    </submittedName>
</protein>
<dbReference type="InterPro" id="IPR029301">
    <property type="entry name" value="SPACA7"/>
</dbReference>
<evidence type="ECO:0000313" key="3">
    <source>
        <dbReference type="Ensembl" id="ENSMICP00000049286.1"/>
    </source>
</evidence>
<organism evidence="3 4">
    <name type="scientific">Microcebus murinus</name>
    <name type="common">Gray mouse lemur</name>
    <name type="synonym">Lemur murinus</name>
    <dbReference type="NCBI Taxonomy" id="30608"/>
    <lineage>
        <taxon>Eukaryota</taxon>
        <taxon>Metazoa</taxon>
        <taxon>Chordata</taxon>
        <taxon>Craniata</taxon>
        <taxon>Vertebrata</taxon>
        <taxon>Euteleostomi</taxon>
        <taxon>Mammalia</taxon>
        <taxon>Eutheria</taxon>
        <taxon>Euarchontoglires</taxon>
        <taxon>Primates</taxon>
        <taxon>Strepsirrhini</taxon>
        <taxon>Lemuriformes</taxon>
        <taxon>Cheirogaleidae</taxon>
        <taxon>Microcebus</taxon>
    </lineage>
</organism>
<evidence type="ECO:0000256" key="2">
    <source>
        <dbReference type="SAM" id="SignalP"/>
    </source>
</evidence>
<name>A0A8C5YCB2_MICMU</name>
<dbReference type="GeneTree" id="ENSGT00390000018090"/>